<dbReference type="InterPro" id="IPR012338">
    <property type="entry name" value="Beta-lactam/transpept-like"/>
</dbReference>
<gene>
    <name evidence="11" type="ORF">DF220_05540</name>
</gene>
<keyword evidence="12" id="KW-1185">Reference proteome</keyword>
<dbReference type="RefSeq" id="WP_108997361.1">
    <property type="nucleotide sequence ID" value="NZ_QEEX01000001.1"/>
</dbReference>
<dbReference type="Pfam" id="PF00905">
    <property type="entry name" value="Transpeptidase"/>
    <property type="match status" value="1"/>
</dbReference>
<dbReference type="InterPro" id="IPR050396">
    <property type="entry name" value="Glycosyltr_51/Transpeptidase"/>
</dbReference>
<evidence type="ECO:0000256" key="4">
    <source>
        <dbReference type="ARBA" id="ARBA00022679"/>
    </source>
</evidence>
<dbReference type="AlphaFoldDB" id="A0A2U1T0G2"/>
<dbReference type="Pfam" id="PF03793">
    <property type="entry name" value="PASTA"/>
    <property type="match status" value="1"/>
</dbReference>
<dbReference type="GO" id="GO:0006508">
    <property type="term" value="P:proteolysis"/>
    <property type="evidence" value="ECO:0007669"/>
    <property type="project" value="UniProtKB-KW"/>
</dbReference>
<dbReference type="Gene3D" id="3.30.10.20">
    <property type="match status" value="2"/>
</dbReference>
<keyword evidence="5" id="KW-0378">Hydrolase</keyword>
<dbReference type="InterPro" id="IPR023346">
    <property type="entry name" value="Lysozyme-like_dom_sf"/>
</dbReference>
<dbReference type="InterPro" id="IPR005543">
    <property type="entry name" value="PASTA_dom"/>
</dbReference>
<dbReference type="GO" id="GO:0008955">
    <property type="term" value="F:peptidoglycan glycosyltransferase activity"/>
    <property type="evidence" value="ECO:0007669"/>
    <property type="project" value="UniProtKB-EC"/>
</dbReference>
<evidence type="ECO:0000256" key="5">
    <source>
        <dbReference type="ARBA" id="ARBA00022801"/>
    </source>
</evidence>
<dbReference type="PANTHER" id="PTHR32282:SF33">
    <property type="entry name" value="PEPTIDOGLYCAN GLYCOSYLTRANSFERASE"/>
    <property type="match status" value="1"/>
</dbReference>
<evidence type="ECO:0000256" key="9">
    <source>
        <dbReference type="SAM" id="MobiDB-lite"/>
    </source>
</evidence>
<evidence type="ECO:0000256" key="8">
    <source>
        <dbReference type="ARBA" id="ARBA00049902"/>
    </source>
</evidence>
<comment type="caution">
    <text evidence="11">The sequence shown here is derived from an EMBL/GenBank/DDBJ whole genome shotgun (WGS) entry which is preliminary data.</text>
</comment>
<dbReference type="Gene3D" id="3.40.710.10">
    <property type="entry name" value="DD-peptidase/beta-lactamase superfamily"/>
    <property type="match status" value="1"/>
</dbReference>
<reference evidence="12" key="1">
    <citation type="submission" date="2018-04" db="EMBL/GenBank/DDBJ databases">
        <authorList>
            <person name="Liu S."/>
            <person name="Wang Z."/>
            <person name="Li J."/>
        </authorList>
    </citation>
    <scope>NUCLEOTIDE SEQUENCE [LARGE SCALE GENOMIC DNA]</scope>
    <source>
        <strain evidence="12">S1194</strain>
    </source>
</reference>
<dbReference type="Pfam" id="PF00912">
    <property type="entry name" value="Transgly"/>
    <property type="match status" value="1"/>
</dbReference>
<evidence type="ECO:0000259" key="10">
    <source>
        <dbReference type="PROSITE" id="PS51178"/>
    </source>
</evidence>
<evidence type="ECO:0000313" key="12">
    <source>
        <dbReference type="Proteomes" id="UP000244978"/>
    </source>
</evidence>
<evidence type="ECO:0000256" key="7">
    <source>
        <dbReference type="ARBA" id="ARBA00034000"/>
    </source>
</evidence>
<dbReference type="SUPFAM" id="SSF53955">
    <property type="entry name" value="Lysozyme-like"/>
    <property type="match status" value="1"/>
</dbReference>
<dbReference type="InterPro" id="IPR036950">
    <property type="entry name" value="PBP_transglycosylase"/>
</dbReference>
<sequence length="849" mass="88352">MSAQKTKPSGAVGALAGLAGLSLLAGVLVTALVTPAIAVTGMAAKSSIDIFNSLPDYLEIGKQSTKNVIYGLGGDGAPVPIAEIYDQNREEVNWDQVSQFVKDAVVAGEDRRFYEHGGVDVSSVVRAAVGNVAGGDIGSGASTLTMQLVKNIKVQDALTQPSETLIKAKYAEAVEQSIERKLQEMKLAIGLEKKYEKDDILLAYLNIAGFGGNTYGIQSASKQFFSVPASDVTLAQAASLIAIVQTPSKRSLNDPENFEDNKNRRNLILGNMLELGYIDQAQYDEAVATPVEVTYSTPRNGCFAATAAPFFCDYVTKLIPELEVLGASEEERLTNWKRGGYSVYTSIQLNQQENAQAIIQAQAPAEETRLELGAVASVVEPGTGRIRVMAQNKYFNNTLDGGGSAATAVNYNTDKPYGGSSGFQTGSTYKIFTLATWLKSGHGLNEVVNGSKRTFDQASFPDSCGGGFVGKWTPPNYGGSSGSSSTTVLQSTANSYNISYVAMAQKLDLCEIRNTAESMGSHRADGSELGFSPASILGTNEIAPLSMAAAIATIGANGLYCKPTAIDNIVDSEGNELGGQARECSQALTPEVSSAVAYALKRVLTAGSGTASNTRDGIQIAGKTGTTDGSKDTWMIGSTSTNALAIWVGNIVGNVNLNKLSLPGGNGANARHRIFQPVMKALNAQFGGAPYADPPSSLLAGQGAVVPNVVGQTQEQAKVLIESLGFVYAYGGEVDSKLSTGLVASMDPGAGNTVPKGSTVTVYSSNGRGVEMPDVTRKPGGGYYSFGEAKAALGFSGSVSEACSPLPPKGSPSEPDDPTAGKVIASNPAAGADLLPSTAVTLTVAKYNC</sequence>
<dbReference type="GO" id="GO:0009002">
    <property type="term" value="F:serine-type D-Ala-D-Ala carboxypeptidase activity"/>
    <property type="evidence" value="ECO:0007669"/>
    <property type="project" value="UniProtKB-EC"/>
</dbReference>
<protein>
    <submittedName>
        <fullName evidence="11">Penicillin-binding protein</fullName>
    </submittedName>
</protein>
<dbReference type="InterPro" id="IPR001460">
    <property type="entry name" value="PCN-bd_Tpept"/>
</dbReference>
<evidence type="ECO:0000256" key="6">
    <source>
        <dbReference type="ARBA" id="ARBA00023268"/>
    </source>
</evidence>
<evidence type="ECO:0000256" key="3">
    <source>
        <dbReference type="ARBA" id="ARBA00022676"/>
    </source>
</evidence>
<evidence type="ECO:0000313" key="11">
    <source>
        <dbReference type="EMBL" id="PWB97348.1"/>
    </source>
</evidence>
<comment type="catalytic activity">
    <reaction evidence="8">
        <text>[GlcNAc-(1-&gt;4)-Mur2Ac(oyl-L-Ala-gamma-D-Glu-L-Lys-D-Ala-D-Ala)](n)-di-trans,octa-cis-undecaprenyl diphosphate + beta-D-GlcNAc-(1-&gt;4)-Mur2Ac(oyl-L-Ala-gamma-D-Glu-L-Lys-D-Ala-D-Ala)-di-trans,octa-cis-undecaprenyl diphosphate = [GlcNAc-(1-&gt;4)-Mur2Ac(oyl-L-Ala-gamma-D-Glu-L-Lys-D-Ala-D-Ala)](n+1)-di-trans,octa-cis-undecaprenyl diphosphate + di-trans,octa-cis-undecaprenyl diphosphate + H(+)</text>
        <dbReference type="Rhea" id="RHEA:23708"/>
        <dbReference type="Rhea" id="RHEA-COMP:9602"/>
        <dbReference type="Rhea" id="RHEA-COMP:9603"/>
        <dbReference type="ChEBI" id="CHEBI:15378"/>
        <dbReference type="ChEBI" id="CHEBI:58405"/>
        <dbReference type="ChEBI" id="CHEBI:60033"/>
        <dbReference type="ChEBI" id="CHEBI:78435"/>
        <dbReference type="EC" id="2.4.99.28"/>
    </reaction>
</comment>
<dbReference type="GO" id="GO:0009252">
    <property type="term" value="P:peptidoglycan biosynthetic process"/>
    <property type="evidence" value="ECO:0007669"/>
    <property type="project" value="TreeGrafter"/>
</dbReference>
<feature type="domain" description="PASTA" evidence="10">
    <location>
        <begin position="769"/>
        <end position="846"/>
    </location>
</feature>
<keyword evidence="1" id="KW-0121">Carboxypeptidase</keyword>
<accession>A0A2U1T0G2</accession>
<dbReference type="GO" id="GO:0008658">
    <property type="term" value="F:penicillin binding"/>
    <property type="evidence" value="ECO:0007669"/>
    <property type="project" value="InterPro"/>
</dbReference>
<dbReference type="GO" id="GO:0030288">
    <property type="term" value="C:outer membrane-bounded periplasmic space"/>
    <property type="evidence" value="ECO:0007669"/>
    <property type="project" value="TreeGrafter"/>
</dbReference>
<keyword evidence="4" id="KW-0808">Transferase</keyword>
<evidence type="ECO:0000256" key="2">
    <source>
        <dbReference type="ARBA" id="ARBA00022670"/>
    </source>
</evidence>
<comment type="catalytic activity">
    <reaction evidence="7">
        <text>Preferential cleavage: (Ac)2-L-Lys-D-Ala-|-D-Ala. Also transpeptidation of peptidyl-alanyl moieties that are N-acyl substituents of D-alanine.</text>
        <dbReference type="EC" id="3.4.16.4"/>
    </reaction>
</comment>
<organism evidence="11 12">
    <name type="scientific">Homoserinimonas hongtaonis</name>
    <dbReference type="NCBI Taxonomy" id="2079791"/>
    <lineage>
        <taxon>Bacteria</taxon>
        <taxon>Bacillati</taxon>
        <taxon>Actinomycetota</taxon>
        <taxon>Actinomycetes</taxon>
        <taxon>Micrococcales</taxon>
        <taxon>Microbacteriaceae</taxon>
        <taxon>Homoserinimonas</taxon>
    </lineage>
</organism>
<dbReference type="SUPFAM" id="SSF56601">
    <property type="entry name" value="beta-lactamase/transpeptidase-like"/>
    <property type="match status" value="1"/>
</dbReference>
<dbReference type="Gene3D" id="1.10.3810.10">
    <property type="entry name" value="Biosynthetic peptidoglycan transglycosylase-like"/>
    <property type="match status" value="1"/>
</dbReference>
<keyword evidence="6" id="KW-0511">Multifunctional enzyme</keyword>
<dbReference type="PROSITE" id="PS51178">
    <property type="entry name" value="PASTA"/>
    <property type="match status" value="2"/>
</dbReference>
<dbReference type="EMBL" id="QEEX01000001">
    <property type="protein sequence ID" value="PWB97348.1"/>
    <property type="molecule type" value="Genomic_DNA"/>
</dbReference>
<feature type="domain" description="PASTA" evidence="10">
    <location>
        <begin position="700"/>
        <end position="766"/>
    </location>
</feature>
<proteinExistence type="predicted"/>
<name>A0A2U1T0G2_9MICO</name>
<keyword evidence="2" id="KW-0645">Protease</keyword>
<keyword evidence="3" id="KW-0328">Glycosyltransferase</keyword>
<dbReference type="SMART" id="SM00740">
    <property type="entry name" value="PASTA"/>
    <property type="match status" value="2"/>
</dbReference>
<dbReference type="PANTHER" id="PTHR32282">
    <property type="entry name" value="BINDING PROTEIN TRANSPEPTIDASE, PUTATIVE-RELATED"/>
    <property type="match status" value="1"/>
</dbReference>
<dbReference type="Proteomes" id="UP000244978">
    <property type="component" value="Unassembled WGS sequence"/>
</dbReference>
<dbReference type="CDD" id="cd06577">
    <property type="entry name" value="PASTA_pknB"/>
    <property type="match status" value="2"/>
</dbReference>
<dbReference type="InterPro" id="IPR001264">
    <property type="entry name" value="Glyco_trans_51"/>
</dbReference>
<evidence type="ECO:0000256" key="1">
    <source>
        <dbReference type="ARBA" id="ARBA00022645"/>
    </source>
</evidence>
<feature type="region of interest" description="Disordered" evidence="9">
    <location>
        <begin position="803"/>
        <end position="825"/>
    </location>
</feature>